<evidence type="ECO:0000313" key="3">
    <source>
        <dbReference type="EMBL" id="GAD04476.1"/>
    </source>
</evidence>
<comment type="caution">
    <text evidence="3">The sequence shown here is derived from an EMBL/GenBank/DDBJ whole genome shotgun (WGS) entry which is preliminary data.</text>
</comment>
<dbReference type="Pfam" id="PF09413">
    <property type="entry name" value="DUF2007"/>
    <property type="match status" value="1"/>
</dbReference>
<protein>
    <recommendedName>
        <fullName evidence="2">DUF2007 domain-containing protein</fullName>
    </recommendedName>
</protein>
<reference evidence="3 4" key="2">
    <citation type="journal article" date="2013" name="Genome Announc.">
        <title>Draft Genome Sequences of Porphyromonas crevioricanis JCM 15906T and Porphyromonas cansulci JCM 13913T Isolated from a Canine Oral Cavity.</title>
        <authorList>
            <person name="Sakamoto M."/>
            <person name="Tanaka N."/>
            <person name="Shiwa Y."/>
            <person name="Yoshikawa H."/>
            <person name="Ohkuma M."/>
        </authorList>
    </citation>
    <scope>NUCLEOTIDE SEQUENCE [LARGE SCALE GENOMIC DNA]</scope>
    <source>
        <strain evidence="3 4">JCM 15906</strain>
    </source>
</reference>
<organism evidence="3 4">
    <name type="scientific">Porphyromonas crevioricanis JCM 15906</name>
    <dbReference type="NCBI Taxonomy" id="1305617"/>
    <lineage>
        <taxon>Bacteria</taxon>
        <taxon>Pseudomonadati</taxon>
        <taxon>Bacteroidota</taxon>
        <taxon>Bacteroidia</taxon>
        <taxon>Bacteroidales</taxon>
        <taxon>Porphyromonadaceae</taxon>
        <taxon>Porphyromonas</taxon>
    </lineage>
</organism>
<dbReference type="Proteomes" id="UP000018031">
    <property type="component" value="Unassembled WGS sequence"/>
</dbReference>
<keyword evidence="1" id="KW-1133">Transmembrane helix</keyword>
<feature type="transmembrane region" description="Helical" evidence="1">
    <location>
        <begin position="116"/>
        <end position="137"/>
    </location>
</feature>
<keyword evidence="1" id="KW-0472">Membrane</keyword>
<reference evidence="4" key="1">
    <citation type="journal article" date="2013" name="Genome">
        <title>Draft Genome Sequences of Porphyromonas crevioricanis JCM 15906T and Porphyromonas cansulci JCM 13913T Isolated from a Canine Oral Cavity.</title>
        <authorList>
            <person name="Sakamoto M."/>
            <person name="Tanaka N."/>
            <person name="Shiwa Y."/>
            <person name="Yoshikawa H."/>
            <person name="Ohkuma M."/>
        </authorList>
    </citation>
    <scope>NUCLEOTIDE SEQUENCE [LARGE SCALE GENOMIC DNA]</scope>
    <source>
        <strain evidence="4">JCM 15906</strain>
    </source>
</reference>
<dbReference type="SUPFAM" id="SSF54913">
    <property type="entry name" value="GlnB-like"/>
    <property type="match status" value="1"/>
</dbReference>
<dbReference type="EMBL" id="BAOU01000005">
    <property type="protein sequence ID" value="GAD04476.1"/>
    <property type="molecule type" value="Genomic_DNA"/>
</dbReference>
<dbReference type="InterPro" id="IPR018551">
    <property type="entry name" value="DUF2007"/>
</dbReference>
<sequence length="142" mass="16101">MKPTNPSLPSPPAEERMLLLASYQEFEEAEYLLSLLSRHGVRAYLRNEFSNRMLSPMVDIGGYRVEIAELDVEKALQILEEEGYSLPDETESDIGTIASLADKLPFFRKKNLEFRLWALLLSTILFLALLALTLYLITSFAG</sequence>
<dbReference type="InterPro" id="IPR011322">
    <property type="entry name" value="N-reg_PII-like_a/b"/>
</dbReference>
<evidence type="ECO:0000259" key="2">
    <source>
        <dbReference type="Pfam" id="PF09413"/>
    </source>
</evidence>
<dbReference type="RefSeq" id="WP_023935966.1">
    <property type="nucleotide sequence ID" value="NZ_BAOU01000005.1"/>
</dbReference>
<proteinExistence type="predicted"/>
<evidence type="ECO:0000313" key="4">
    <source>
        <dbReference type="Proteomes" id="UP000018031"/>
    </source>
</evidence>
<gene>
    <name evidence="3" type="ORF">PORCRE_161</name>
</gene>
<name>S4N978_9PORP</name>
<accession>S4N978</accession>
<feature type="domain" description="DUF2007" evidence="2">
    <location>
        <begin position="28"/>
        <end position="82"/>
    </location>
</feature>
<keyword evidence="1" id="KW-0812">Transmembrane</keyword>
<evidence type="ECO:0000256" key="1">
    <source>
        <dbReference type="SAM" id="Phobius"/>
    </source>
</evidence>
<dbReference type="AlphaFoldDB" id="S4N978"/>